<gene>
    <name evidence="6" type="ORF">SVIM_LOCUS255252</name>
</gene>
<evidence type="ECO:0000256" key="3">
    <source>
        <dbReference type="ARBA" id="ARBA00023125"/>
    </source>
</evidence>
<keyword evidence="1" id="KW-0677">Repeat</keyword>
<dbReference type="GO" id="GO:0003677">
    <property type="term" value="F:DNA binding"/>
    <property type="evidence" value="ECO:0007669"/>
    <property type="project" value="UniProtKB-KW"/>
</dbReference>
<organism evidence="6">
    <name type="scientific">Salix viminalis</name>
    <name type="common">Common osier</name>
    <name type="synonym">Basket willow</name>
    <dbReference type="NCBI Taxonomy" id="40686"/>
    <lineage>
        <taxon>Eukaryota</taxon>
        <taxon>Viridiplantae</taxon>
        <taxon>Streptophyta</taxon>
        <taxon>Embryophyta</taxon>
        <taxon>Tracheophyta</taxon>
        <taxon>Spermatophyta</taxon>
        <taxon>Magnoliopsida</taxon>
        <taxon>eudicotyledons</taxon>
        <taxon>Gunneridae</taxon>
        <taxon>Pentapetalae</taxon>
        <taxon>rosids</taxon>
        <taxon>fabids</taxon>
        <taxon>Malpighiales</taxon>
        <taxon>Salicaceae</taxon>
        <taxon>Saliceae</taxon>
        <taxon>Salix</taxon>
    </lineage>
</organism>
<evidence type="ECO:0000256" key="5">
    <source>
        <dbReference type="SAM" id="MobiDB-lite"/>
    </source>
</evidence>
<evidence type="ECO:0000256" key="2">
    <source>
        <dbReference type="ARBA" id="ARBA00023015"/>
    </source>
</evidence>
<evidence type="ECO:0000256" key="1">
    <source>
        <dbReference type="ARBA" id="ARBA00022737"/>
    </source>
</evidence>
<keyword evidence="3" id="KW-0238">DNA-binding</keyword>
<evidence type="ECO:0000256" key="4">
    <source>
        <dbReference type="ARBA" id="ARBA00023163"/>
    </source>
</evidence>
<name>A0A6N2LYU7_SALVM</name>
<protein>
    <submittedName>
        <fullName evidence="6">Uncharacterized protein</fullName>
    </submittedName>
</protein>
<evidence type="ECO:0000313" key="6">
    <source>
        <dbReference type="EMBL" id="VFU42487.1"/>
    </source>
</evidence>
<sequence>MGRAPCCDKANVKRGAWSPAEDATLKSYLRLIVPLVVAGLLCLNKLCSRVRKVDCGLTPSYSSDPGQGSGYYSRLEMLKHLRDTKTKFLLKDLHDRLIKKGEYVIVEMKEKFGNLTMNIIVRMLAWKQYFGTDTNKDEEQNEEDNNEDTQCSVDGLNGSINEEEKDFIHVLLSNLDDDKIFYDDTVTTMSWETKMKLVFDCHNYLEIKKVMLAVIEFNDYAIVWWDQLLINRRRNREPSMDTLEEIKMLMRKRSTIPETPARTHYMFRGLIRSFEGFNQVRIERTIGVSRGDL</sequence>
<dbReference type="AlphaFoldDB" id="A0A6N2LYU7"/>
<proteinExistence type="predicted"/>
<reference evidence="6" key="1">
    <citation type="submission" date="2019-03" db="EMBL/GenBank/DDBJ databases">
        <authorList>
            <person name="Mank J."/>
            <person name="Almeida P."/>
        </authorList>
    </citation>
    <scope>NUCLEOTIDE SEQUENCE</scope>
    <source>
        <strain evidence="6">78183</strain>
    </source>
</reference>
<accession>A0A6N2LYU7</accession>
<keyword evidence="2" id="KW-0805">Transcription regulation</keyword>
<dbReference type="PANTHER" id="PTHR48000:SF46">
    <property type="entry name" value="TRANSCRIPTION FACTOR MYB36"/>
    <property type="match status" value="1"/>
</dbReference>
<dbReference type="EMBL" id="CAADRP010001583">
    <property type="protein sequence ID" value="VFU42487.1"/>
    <property type="molecule type" value="Genomic_DNA"/>
</dbReference>
<keyword evidence="4" id="KW-0804">Transcription</keyword>
<dbReference type="PANTHER" id="PTHR48000">
    <property type="entry name" value="OS09G0431300 PROTEIN"/>
    <property type="match status" value="1"/>
</dbReference>
<feature type="region of interest" description="Disordered" evidence="5">
    <location>
        <begin position="135"/>
        <end position="155"/>
    </location>
</feature>